<evidence type="ECO:0000256" key="1">
    <source>
        <dbReference type="ARBA" id="ARBA00022676"/>
    </source>
</evidence>
<protein>
    <submittedName>
        <fullName evidence="3">WecB/TagA/CpsF family glycosyltransferase</fullName>
    </submittedName>
</protein>
<evidence type="ECO:0000313" key="3">
    <source>
        <dbReference type="EMBL" id="KAA9368562.1"/>
    </source>
</evidence>
<dbReference type="InterPro" id="IPR004629">
    <property type="entry name" value="WecG_TagA_CpsF"/>
</dbReference>
<evidence type="ECO:0000313" key="4">
    <source>
        <dbReference type="Proteomes" id="UP000327108"/>
    </source>
</evidence>
<dbReference type="EMBL" id="VYXQ01000007">
    <property type="protein sequence ID" value="KAA9368562.1"/>
    <property type="molecule type" value="Genomic_DNA"/>
</dbReference>
<dbReference type="Pfam" id="PF03808">
    <property type="entry name" value="Glyco_tran_WecG"/>
    <property type="match status" value="1"/>
</dbReference>
<organism evidence="3 4">
    <name type="scientific">Ochrobactrum quorumnocens</name>
    <dbReference type="NCBI Taxonomy" id="271865"/>
    <lineage>
        <taxon>Bacteria</taxon>
        <taxon>Pseudomonadati</taxon>
        <taxon>Pseudomonadota</taxon>
        <taxon>Alphaproteobacteria</taxon>
        <taxon>Hyphomicrobiales</taxon>
        <taxon>Brucellaceae</taxon>
        <taxon>Brucella/Ochrobactrum group</taxon>
        <taxon>Ochrobactrum</taxon>
    </lineage>
</organism>
<dbReference type="Proteomes" id="UP000327108">
    <property type="component" value="Unassembled WGS sequence"/>
</dbReference>
<dbReference type="GO" id="GO:0016758">
    <property type="term" value="F:hexosyltransferase activity"/>
    <property type="evidence" value="ECO:0007669"/>
    <property type="project" value="TreeGrafter"/>
</dbReference>
<keyword evidence="4" id="KW-1185">Reference proteome</keyword>
<sequence>MTNIAPAKLEYRNILGIKVVCFDWDSSFAYFEKRIENREFMKQGWLNANNANIAHEDPAYMAALKDFLILPDGIGVDIASKAAYGAKFPANLNGTDFIPGLMQHIKRPMKVALLGGGPGVAAEAAELFKQQIPQHDFRVISDGYFKPADLDGILGQLADYHPDILLVAMGVPRQELFIDKYIKAEHCTIASAVGALFDLHTGRVQRAPHWVRTLKMEWVHRLLQEPRRLAKRYLVGNPVFLWRVAKEKLSGGKP</sequence>
<gene>
    <name evidence="3" type="ORF">F3W84_09410</name>
</gene>
<evidence type="ECO:0000256" key="2">
    <source>
        <dbReference type="ARBA" id="ARBA00022679"/>
    </source>
</evidence>
<dbReference type="AlphaFoldDB" id="A0A5N1JWR2"/>
<dbReference type="CDD" id="cd06533">
    <property type="entry name" value="Glyco_transf_WecG_TagA"/>
    <property type="match status" value="1"/>
</dbReference>
<name>A0A5N1JWR2_9HYPH</name>
<keyword evidence="2 3" id="KW-0808">Transferase</keyword>
<proteinExistence type="predicted"/>
<comment type="caution">
    <text evidence="3">The sequence shown here is derived from an EMBL/GenBank/DDBJ whole genome shotgun (WGS) entry which is preliminary data.</text>
</comment>
<dbReference type="PANTHER" id="PTHR34136">
    <property type="match status" value="1"/>
</dbReference>
<keyword evidence="1" id="KW-0328">Glycosyltransferase</keyword>
<dbReference type="RefSeq" id="WP_151092989.1">
    <property type="nucleotide sequence ID" value="NZ_VYXQ01000007.1"/>
</dbReference>
<reference evidence="3 4" key="1">
    <citation type="submission" date="2019-09" db="EMBL/GenBank/DDBJ databases">
        <title>Biological control of the noxious weed angled onion (Allium triquetrum) thwarted by endophytic bacteria in Victoria, Australia.</title>
        <authorList>
            <person name="Tehranchian P."/>
            <person name="Adair R.J."/>
            <person name="Van T.H."/>
            <person name="Morrison P.D."/>
            <person name="Williams H."/>
            <person name="Lawrie A.C."/>
        </authorList>
    </citation>
    <scope>NUCLEOTIDE SEQUENCE [LARGE SCALE GENOMIC DNA]</scope>
    <source>
        <strain evidence="3 4">RPTAtOch1</strain>
    </source>
</reference>
<accession>A0A5N1JWR2</accession>
<dbReference type="PANTHER" id="PTHR34136:SF1">
    <property type="entry name" value="UDP-N-ACETYL-D-MANNOSAMINURONIC ACID TRANSFERASE"/>
    <property type="match status" value="1"/>
</dbReference>
<dbReference type="NCBIfam" id="TIGR00696">
    <property type="entry name" value="wecG_tagA_cpsF"/>
    <property type="match status" value="1"/>
</dbReference>